<proteinExistence type="predicted"/>
<dbReference type="EMBL" id="CP044222">
    <property type="protein sequence ID" value="QEW05628.1"/>
    <property type="molecule type" value="Genomic_DNA"/>
</dbReference>
<sequence length="82" mass="9332">MKTPLQIFNERFDRPHEPRSKPYKEGVLYILCLKAGEIERQACWYPIGSAEADAFFAGMDEGLLMWRIAEPPLKAYAVGVEA</sequence>
<dbReference type="RefSeq" id="WP_151053672.1">
    <property type="nucleotide sequence ID" value="NZ_CP044222.1"/>
</dbReference>
<gene>
    <name evidence="1" type="ORF">F5I99_03510</name>
</gene>
<evidence type="ECO:0000313" key="2">
    <source>
        <dbReference type="Proteomes" id="UP000325606"/>
    </source>
</evidence>
<keyword evidence="2" id="KW-1185">Reference proteome</keyword>
<accession>A0A5J6LBH9</accession>
<organism evidence="1 2">
    <name type="scientific">Nitrincola iocasae</name>
    <dbReference type="NCBI Taxonomy" id="2614693"/>
    <lineage>
        <taxon>Bacteria</taxon>
        <taxon>Pseudomonadati</taxon>
        <taxon>Pseudomonadota</taxon>
        <taxon>Gammaproteobacteria</taxon>
        <taxon>Oceanospirillales</taxon>
        <taxon>Oceanospirillaceae</taxon>
        <taxon>Nitrincola</taxon>
    </lineage>
</organism>
<evidence type="ECO:0000313" key="1">
    <source>
        <dbReference type="EMBL" id="QEW05628.1"/>
    </source>
</evidence>
<dbReference type="AlphaFoldDB" id="A0A5J6LBH9"/>
<dbReference type="KEGG" id="nik:F5I99_03510"/>
<protein>
    <submittedName>
        <fullName evidence="1">Uncharacterized protein</fullName>
    </submittedName>
</protein>
<name>A0A5J6LBH9_9GAMM</name>
<dbReference type="Proteomes" id="UP000325606">
    <property type="component" value="Chromosome"/>
</dbReference>
<reference evidence="1 2" key="1">
    <citation type="submission" date="2019-09" db="EMBL/GenBank/DDBJ databases">
        <title>Nitrincola iocasae sp. nov., a bacterium isolated from the sediment collected at a cold seep field in South China Sea.</title>
        <authorList>
            <person name="Zhang H."/>
            <person name="Wang H."/>
            <person name="Li C."/>
        </authorList>
    </citation>
    <scope>NUCLEOTIDE SEQUENCE [LARGE SCALE GENOMIC DNA]</scope>
    <source>
        <strain evidence="1 2">KXZD1103</strain>
    </source>
</reference>